<keyword evidence="1" id="KW-0812">Transmembrane</keyword>
<sequence>IGSSRWSTRGEKRWRTMWMPLLAFAIIEDINIITLFWASLVPIIVFSSILLLLFVGKSAQETFGMWTNFGWCVIMLPCSLCNQSFGLGAFLAMPDGGTNVIARTKAHESLAINASLIYIIFILFIFLSGQRTANILSETYLLFFFLTGGTLYGVKCAREAGWVENEDLVVYFKTIALIAVLLCGPHLYPGLNVHRSSALLSFVLLEVIPVALAGIYLLAVRHCLERYDRVKGR</sequence>
<evidence type="ECO:0000313" key="2">
    <source>
        <dbReference type="EMBL" id="GMR55470.1"/>
    </source>
</evidence>
<evidence type="ECO:0000256" key="1">
    <source>
        <dbReference type="SAM" id="Phobius"/>
    </source>
</evidence>
<feature type="transmembrane region" description="Helical" evidence="1">
    <location>
        <begin position="139"/>
        <end position="156"/>
    </location>
</feature>
<keyword evidence="1" id="KW-1133">Transmembrane helix</keyword>
<protein>
    <submittedName>
        <fullName evidence="2">Uncharacterized protein</fullName>
    </submittedName>
</protein>
<gene>
    <name evidence="2" type="ORF">PMAYCL1PPCAC_25665</name>
</gene>
<accession>A0AAN5I8Y6</accession>
<dbReference type="Proteomes" id="UP001328107">
    <property type="component" value="Unassembled WGS sequence"/>
</dbReference>
<feature type="non-terminal residue" evidence="2">
    <location>
        <position position="1"/>
    </location>
</feature>
<comment type="caution">
    <text evidence="2">The sequence shown here is derived from an EMBL/GenBank/DDBJ whole genome shotgun (WGS) entry which is preliminary data.</text>
</comment>
<dbReference type="EMBL" id="BTRK01000005">
    <property type="protein sequence ID" value="GMR55470.1"/>
    <property type="molecule type" value="Genomic_DNA"/>
</dbReference>
<keyword evidence="3" id="KW-1185">Reference proteome</keyword>
<feature type="transmembrane region" description="Helical" evidence="1">
    <location>
        <begin position="199"/>
        <end position="219"/>
    </location>
</feature>
<reference evidence="3" key="1">
    <citation type="submission" date="2022-10" db="EMBL/GenBank/DDBJ databases">
        <title>Genome assembly of Pristionchus species.</title>
        <authorList>
            <person name="Yoshida K."/>
            <person name="Sommer R.J."/>
        </authorList>
    </citation>
    <scope>NUCLEOTIDE SEQUENCE [LARGE SCALE GENOMIC DNA]</scope>
    <source>
        <strain evidence="3">RS5460</strain>
    </source>
</reference>
<feature type="transmembrane region" description="Helical" evidence="1">
    <location>
        <begin position="168"/>
        <end position="187"/>
    </location>
</feature>
<name>A0AAN5I8Y6_9BILA</name>
<dbReference type="AlphaFoldDB" id="A0AAN5I8Y6"/>
<keyword evidence="1" id="KW-0472">Membrane</keyword>
<proteinExistence type="predicted"/>
<feature type="transmembrane region" description="Helical" evidence="1">
    <location>
        <begin position="21"/>
        <end position="54"/>
    </location>
</feature>
<organism evidence="2 3">
    <name type="scientific">Pristionchus mayeri</name>
    <dbReference type="NCBI Taxonomy" id="1317129"/>
    <lineage>
        <taxon>Eukaryota</taxon>
        <taxon>Metazoa</taxon>
        <taxon>Ecdysozoa</taxon>
        <taxon>Nematoda</taxon>
        <taxon>Chromadorea</taxon>
        <taxon>Rhabditida</taxon>
        <taxon>Rhabditina</taxon>
        <taxon>Diplogasteromorpha</taxon>
        <taxon>Diplogasteroidea</taxon>
        <taxon>Neodiplogasteridae</taxon>
        <taxon>Pristionchus</taxon>
    </lineage>
</organism>
<evidence type="ECO:0000313" key="3">
    <source>
        <dbReference type="Proteomes" id="UP001328107"/>
    </source>
</evidence>
<feature type="transmembrane region" description="Helical" evidence="1">
    <location>
        <begin position="66"/>
        <end position="90"/>
    </location>
</feature>
<feature type="transmembrane region" description="Helical" evidence="1">
    <location>
        <begin position="110"/>
        <end position="127"/>
    </location>
</feature>